<gene>
    <name evidence="1" type="ORF">CCOS864_04329</name>
</gene>
<protein>
    <submittedName>
        <fullName evidence="1">Phage protein</fullName>
    </submittedName>
</protein>
<dbReference type="EMBL" id="UIDD01000010">
    <property type="protein sequence ID" value="SUQ64859.1"/>
    <property type="molecule type" value="Genomic_DNA"/>
</dbReference>
<evidence type="ECO:0000313" key="1">
    <source>
        <dbReference type="EMBL" id="SUQ64859.1"/>
    </source>
</evidence>
<organism evidence="1 2">
    <name type="scientific">Pseudomonas wadenswilerensis</name>
    <dbReference type="NCBI Taxonomy" id="1785161"/>
    <lineage>
        <taxon>Bacteria</taxon>
        <taxon>Pseudomonadati</taxon>
        <taxon>Pseudomonadota</taxon>
        <taxon>Gammaproteobacteria</taxon>
        <taxon>Pseudomonadales</taxon>
        <taxon>Pseudomonadaceae</taxon>
        <taxon>Pseudomonas</taxon>
    </lineage>
</organism>
<name>A0A380T3P9_9PSED</name>
<evidence type="ECO:0000313" key="2">
    <source>
        <dbReference type="Proteomes" id="UP000255177"/>
    </source>
</evidence>
<reference evidence="2" key="1">
    <citation type="submission" date="2018-07" db="EMBL/GenBank/DDBJ databases">
        <authorList>
            <person name="Blom J."/>
        </authorList>
    </citation>
    <scope>NUCLEOTIDE SEQUENCE [LARGE SCALE GENOMIC DNA]</scope>
    <source>
        <strain evidence="2">CCOS 864</strain>
    </source>
</reference>
<sequence length="172" mass="18635">MSELNRLHEAISATIKAALPQFETVDAYGAADQHTALPALFHSISSLKPANDPGDGRSCVIATVEARIVIDSGRQHAALEAVTLATQLIVLLRKQFWELEFVEAAMSVLAEPVQPVPGATPAVGWLVQWQQILHLGTVQWPWPDQPGPLAFAFSPDTGPGFEADYQSPEDMQ</sequence>
<keyword evidence="2" id="KW-1185">Reference proteome</keyword>
<accession>A0A380T3P9</accession>
<dbReference type="Proteomes" id="UP000255177">
    <property type="component" value="Unassembled WGS sequence"/>
</dbReference>
<dbReference type="AlphaFoldDB" id="A0A380T3P9"/>
<proteinExistence type="predicted"/>
<dbReference type="RefSeq" id="WP_115088352.1">
    <property type="nucleotide sequence ID" value="NZ_CBCSFG010000005.1"/>
</dbReference>